<keyword evidence="13" id="KW-1185">Reference proteome</keyword>
<dbReference type="GO" id="GO:0006307">
    <property type="term" value="P:DNA alkylation repair"/>
    <property type="evidence" value="ECO:0007669"/>
    <property type="project" value="UniProtKB-UniRule"/>
</dbReference>
<feature type="domain" description="Methylguanine DNA methyltransferase ribonuclease-like" evidence="11">
    <location>
        <begin position="3"/>
        <end position="67"/>
    </location>
</feature>
<dbReference type="FunFam" id="1.10.10.10:FF:000214">
    <property type="entry name" value="Methylated-DNA--protein-cysteine methyltransferase"/>
    <property type="match status" value="1"/>
</dbReference>
<feature type="active site" description="Nucleophile; methyl group acceptor" evidence="9">
    <location>
        <position position="136"/>
    </location>
</feature>
<evidence type="ECO:0000313" key="12">
    <source>
        <dbReference type="EMBL" id="TDY51007.1"/>
    </source>
</evidence>
<evidence type="ECO:0000256" key="8">
    <source>
        <dbReference type="ARBA" id="ARBA00049348"/>
    </source>
</evidence>
<evidence type="ECO:0000313" key="13">
    <source>
        <dbReference type="Proteomes" id="UP000295509"/>
    </source>
</evidence>
<comment type="miscellaneous">
    <text evidence="9">This enzyme catalyzes only one turnover and therefore is not strictly catalytic. According to one definition, an enzyme is a biocatalyst that acts repeatedly and over many reaction cycles.</text>
</comment>
<accession>A0A4R8LW38</accession>
<dbReference type="Gene3D" id="1.10.10.10">
    <property type="entry name" value="Winged helix-like DNA-binding domain superfamily/Winged helix DNA-binding domain"/>
    <property type="match status" value="1"/>
</dbReference>
<keyword evidence="6 9" id="KW-0227">DNA damage</keyword>
<dbReference type="InterPro" id="IPR008332">
    <property type="entry name" value="MethylG_MeTrfase_N"/>
</dbReference>
<keyword evidence="3 9" id="KW-0963">Cytoplasm</keyword>
<evidence type="ECO:0000256" key="7">
    <source>
        <dbReference type="ARBA" id="ARBA00023204"/>
    </source>
</evidence>
<dbReference type="Pfam" id="PF02870">
    <property type="entry name" value="Methyltransf_1N"/>
    <property type="match status" value="1"/>
</dbReference>
<comment type="catalytic activity">
    <reaction evidence="8 9">
        <text>a 6-O-methyl-2'-deoxyguanosine in DNA + L-cysteinyl-[protein] = S-methyl-L-cysteinyl-[protein] + a 2'-deoxyguanosine in DNA</text>
        <dbReference type="Rhea" id="RHEA:24000"/>
        <dbReference type="Rhea" id="RHEA-COMP:10131"/>
        <dbReference type="Rhea" id="RHEA-COMP:10132"/>
        <dbReference type="Rhea" id="RHEA-COMP:11367"/>
        <dbReference type="Rhea" id="RHEA-COMP:11368"/>
        <dbReference type="ChEBI" id="CHEBI:29950"/>
        <dbReference type="ChEBI" id="CHEBI:82612"/>
        <dbReference type="ChEBI" id="CHEBI:85445"/>
        <dbReference type="ChEBI" id="CHEBI:85448"/>
        <dbReference type="EC" id="2.1.1.63"/>
    </reaction>
</comment>
<name>A0A4R8LW38_9BURK</name>
<proteinExistence type="inferred from homology"/>
<dbReference type="Proteomes" id="UP000295509">
    <property type="component" value="Unassembled WGS sequence"/>
</dbReference>
<dbReference type="InterPro" id="IPR036217">
    <property type="entry name" value="MethylDNA_cys_MeTrfase_DNAb"/>
</dbReference>
<dbReference type="GO" id="GO:0003908">
    <property type="term" value="F:methylated-DNA-[protein]-cysteine S-methyltransferase activity"/>
    <property type="evidence" value="ECO:0007669"/>
    <property type="project" value="UniProtKB-UniRule"/>
</dbReference>
<dbReference type="CDD" id="cd06445">
    <property type="entry name" value="ATase"/>
    <property type="match status" value="1"/>
</dbReference>
<sequence length="179" mass="19498">MYYSHSYPSPIGRLLLASNGRNLVGLWMEGQKYFGGTVSETLEPDSRRDEFKHASVWLDAYFAGKKPHPHDLSLAPNGTAFQQVVWQQLLKIPYGETLTYGAVACQVALEMKKVCMAAQAVGGAVGHNPISIIIPCHRVVGRSGSLTGYAGGLQKKIHLLRLEGVDTANFFLPTRGTAL</sequence>
<evidence type="ECO:0000256" key="2">
    <source>
        <dbReference type="ARBA" id="ARBA00008711"/>
    </source>
</evidence>
<dbReference type="InterPro" id="IPR036631">
    <property type="entry name" value="MGMT_N_sf"/>
</dbReference>
<dbReference type="InterPro" id="IPR001497">
    <property type="entry name" value="MethylDNA_cys_MeTrfase_AS"/>
</dbReference>
<dbReference type="HAMAP" id="MF_00772">
    <property type="entry name" value="OGT"/>
    <property type="match status" value="1"/>
</dbReference>
<protein>
    <recommendedName>
        <fullName evidence="9">Methylated-DNA--protein-cysteine methyltransferase</fullName>
        <ecNumber evidence="9">2.1.1.63</ecNumber>
    </recommendedName>
    <alternativeName>
        <fullName evidence="9">6-O-methylguanine-DNA methyltransferase</fullName>
        <shortName evidence="9">MGMT</shortName>
    </alternativeName>
    <alternativeName>
        <fullName evidence="9">O-6-methylguanine-DNA-alkyltransferase</fullName>
    </alternativeName>
</protein>
<dbReference type="InterPro" id="IPR023546">
    <property type="entry name" value="MGMT"/>
</dbReference>
<keyword evidence="4 9" id="KW-0489">Methyltransferase</keyword>
<dbReference type="PANTHER" id="PTHR10815">
    <property type="entry name" value="METHYLATED-DNA--PROTEIN-CYSTEINE METHYLTRANSFERASE"/>
    <property type="match status" value="1"/>
</dbReference>
<dbReference type="GO" id="GO:0005737">
    <property type="term" value="C:cytoplasm"/>
    <property type="evidence" value="ECO:0007669"/>
    <property type="project" value="UniProtKB-SubCell"/>
</dbReference>
<evidence type="ECO:0000256" key="6">
    <source>
        <dbReference type="ARBA" id="ARBA00022763"/>
    </source>
</evidence>
<organism evidence="12 13">
    <name type="scientific">Paraburkholderia rhizosphaerae</name>
    <dbReference type="NCBI Taxonomy" id="480658"/>
    <lineage>
        <taxon>Bacteria</taxon>
        <taxon>Pseudomonadati</taxon>
        <taxon>Pseudomonadota</taxon>
        <taxon>Betaproteobacteria</taxon>
        <taxon>Burkholderiales</taxon>
        <taxon>Burkholderiaceae</taxon>
        <taxon>Paraburkholderia</taxon>
    </lineage>
</organism>
<comment type="function">
    <text evidence="9">Involved in the cellular defense against the biological effects of O6-methylguanine (O6-MeG) and O4-methylthymine (O4-MeT) in DNA. Repairs the methylated nucleobase in DNA by stoichiometrically transferring the methyl group to a cysteine residue in the enzyme. This is a suicide reaction: the enzyme is irreversibly inactivated.</text>
</comment>
<dbReference type="SUPFAM" id="SSF53155">
    <property type="entry name" value="Methylated DNA-protein cysteine methyltransferase domain"/>
    <property type="match status" value="1"/>
</dbReference>
<dbReference type="NCBIfam" id="TIGR00589">
    <property type="entry name" value="ogt"/>
    <property type="match status" value="1"/>
</dbReference>
<keyword evidence="5 9" id="KW-0808">Transferase</keyword>
<dbReference type="Gene3D" id="3.30.160.70">
    <property type="entry name" value="Methylated DNA-protein cysteine methyltransferase domain"/>
    <property type="match status" value="1"/>
</dbReference>
<evidence type="ECO:0000259" key="10">
    <source>
        <dbReference type="Pfam" id="PF01035"/>
    </source>
</evidence>
<dbReference type="PROSITE" id="PS00374">
    <property type="entry name" value="MGMT"/>
    <property type="match status" value="1"/>
</dbReference>
<comment type="catalytic activity">
    <reaction evidence="1 9">
        <text>a 4-O-methyl-thymidine in DNA + L-cysteinyl-[protein] = a thymidine in DNA + S-methyl-L-cysteinyl-[protein]</text>
        <dbReference type="Rhea" id="RHEA:53428"/>
        <dbReference type="Rhea" id="RHEA-COMP:10131"/>
        <dbReference type="Rhea" id="RHEA-COMP:10132"/>
        <dbReference type="Rhea" id="RHEA-COMP:13555"/>
        <dbReference type="Rhea" id="RHEA-COMP:13556"/>
        <dbReference type="ChEBI" id="CHEBI:29950"/>
        <dbReference type="ChEBI" id="CHEBI:82612"/>
        <dbReference type="ChEBI" id="CHEBI:137386"/>
        <dbReference type="ChEBI" id="CHEBI:137387"/>
        <dbReference type="EC" id="2.1.1.63"/>
    </reaction>
</comment>
<evidence type="ECO:0000256" key="9">
    <source>
        <dbReference type="HAMAP-Rule" id="MF_00772"/>
    </source>
</evidence>
<dbReference type="AlphaFoldDB" id="A0A4R8LW38"/>
<dbReference type="EMBL" id="SORE01000008">
    <property type="protein sequence ID" value="TDY51007.1"/>
    <property type="molecule type" value="Genomic_DNA"/>
</dbReference>
<evidence type="ECO:0000256" key="4">
    <source>
        <dbReference type="ARBA" id="ARBA00022603"/>
    </source>
</evidence>
<comment type="similarity">
    <text evidence="2 9">Belongs to the MGMT family.</text>
</comment>
<evidence type="ECO:0000256" key="1">
    <source>
        <dbReference type="ARBA" id="ARBA00001286"/>
    </source>
</evidence>
<feature type="domain" description="Methylated-DNA-[protein]-cysteine S-methyltransferase DNA binding" evidence="10">
    <location>
        <begin position="80"/>
        <end position="165"/>
    </location>
</feature>
<dbReference type="Pfam" id="PF01035">
    <property type="entry name" value="DNA_binding_1"/>
    <property type="match status" value="1"/>
</dbReference>
<evidence type="ECO:0000259" key="11">
    <source>
        <dbReference type="Pfam" id="PF02870"/>
    </source>
</evidence>
<comment type="caution">
    <text evidence="12">The sequence shown here is derived from an EMBL/GenBank/DDBJ whole genome shotgun (WGS) entry which is preliminary data.</text>
</comment>
<keyword evidence="7 9" id="KW-0234">DNA repair</keyword>
<dbReference type="OrthoDB" id="9802228at2"/>
<dbReference type="GO" id="GO:0032259">
    <property type="term" value="P:methylation"/>
    <property type="evidence" value="ECO:0007669"/>
    <property type="project" value="UniProtKB-KW"/>
</dbReference>
<comment type="subcellular location">
    <subcellularLocation>
        <location evidence="9">Cytoplasm</location>
    </subcellularLocation>
</comment>
<dbReference type="SUPFAM" id="SSF46767">
    <property type="entry name" value="Methylated DNA-protein cysteine methyltransferase, C-terminal domain"/>
    <property type="match status" value="1"/>
</dbReference>
<dbReference type="PANTHER" id="PTHR10815:SF5">
    <property type="entry name" value="METHYLATED-DNA--PROTEIN-CYSTEINE METHYLTRANSFERASE"/>
    <property type="match status" value="1"/>
</dbReference>
<dbReference type="EC" id="2.1.1.63" evidence="9"/>
<dbReference type="InterPro" id="IPR036388">
    <property type="entry name" value="WH-like_DNA-bd_sf"/>
</dbReference>
<gene>
    <name evidence="12" type="ORF">BX592_108244</name>
</gene>
<reference evidence="12 13" key="1">
    <citation type="submission" date="2019-03" db="EMBL/GenBank/DDBJ databases">
        <title>Genomic Encyclopedia of Type Strains, Phase III (KMG-III): the genomes of soil and plant-associated and newly described type strains.</title>
        <authorList>
            <person name="Whitman W."/>
        </authorList>
    </citation>
    <scope>NUCLEOTIDE SEQUENCE [LARGE SCALE GENOMIC DNA]</scope>
    <source>
        <strain evidence="12 13">LMG 29544</strain>
    </source>
</reference>
<evidence type="ECO:0000256" key="3">
    <source>
        <dbReference type="ARBA" id="ARBA00022490"/>
    </source>
</evidence>
<dbReference type="InterPro" id="IPR014048">
    <property type="entry name" value="MethylDNA_cys_MeTrfase_DNA-bd"/>
</dbReference>
<evidence type="ECO:0000256" key="5">
    <source>
        <dbReference type="ARBA" id="ARBA00022679"/>
    </source>
</evidence>